<gene>
    <name evidence="2" type="ORF">TrLO_g15774</name>
</gene>
<organism evidence="2 3">
    <name type="scientific">Triparma laevis f. longispina</name>
    <dbReference type="NCBI Taxonomy" id="1714387"/>
    <lineage>
        <taxon>Eukaryota</taxon>
        <taxon>Sar</taxon>
        <taxon>Stramenopiles</taxon>
        <taxon>Ochrophyta</taxon>
        <taxon>Bolidophyceae</taxon>
        <taxon>Parmales</taxon>
        <taxon>Triparmaceae</taxon>
        <taxon>Triparma</taxon>
    </lineage>
</organism>
<dbReference type="PANTHER" id="PTHR34573:SF1">
    <property type="entry name" value="VITAMIN K EPOXIDE REDUCTASE DOMAIN-CONTAINING PROTEIN"/>
    <property type="match status" value="1"/>
</dbReference>
<reference evidence="3" key="1">
    <citation type="journal article" date="2023" name="Commun. Biol.">
        <title>Genome analysis of Parmales, the sister group of diatoms, reveals the evolutionary specialization of diatoms from phago-mixotrophs to photoautotrophs.</title>
        <authorList>
            <person name="Ban H."/>
            <person name="Sato S."/>
            <person name="Yoshikawa S."/>
            <person name="Yamada K."/>
            <person name="Nakamura Y."/>
            <person name="Ichinomiya M."/>
            <person name="Sato N."/>
            <person name="Blanc-Mathieu R."/>
            <person name="Endo H."/>
            <person name="Kuwata A."/>
            <person name="Ogata H."/>
        </authorList>
    </citation>
    <scope>NUCLEOTIDE SEQUENCE [LARGE SCALE GENOMIC DNA]</scope>
    <source>
        <strain evidence="3">NIES 3700</strain>
    </source>
</reference>
<evidence type="ECO:0000313" key="3">
    <source>
        <dbReference type="Proteomes" id="UP001165122"/>
    </source>
</evidence>
<sequence>MCALIILRVLLLCSVLASCFGYSSWPANRRDFVIATGLGTAALGAPRSAMAAPPTNVMAEELGYFPVTGRDGGLQYVPARVRAQSTEQAVELAKHLHKKGVVMYSAFWCPHCRNQREMFGREAWKEMTWVECGKGGVGRDERRCANVDGFPTFLAGRKEIGSGEMKLAVLAELSGFDGFDGSLEPERDLSGSGSCR</sequence>
<dbReference type="PROSITE" id="PS00194">
    <property type="entry name" value="THIOREDOXIN_1"/>
    <property type="match status" value="1"/>
</dbReference>
<dbReference type="CDD" id="cd01659">
    <property type="entry name" value="TRX_superfamily"/>
    <property type="match status" value="1"/>
</dbReference>
<feature type="chain" id="PRO_5040968810" description="Thioredoxin domain-containing protein" evidence="1">
    <location>
        <begin position="22"/>
        <end position="196"/>
    </location>
</feature>
<dbReference type="InterPro" id="IPR036249">
    <property type="entry name" value="Thioredoxin-like_sf"/>
</dbReference>
<evidence type="ECO:0000313" key="2">
    <source>
        <dbReference type="EMBL" id="GMI10808.1"/>
    </source>
</evidence>
<keyword evidence="3" id="KW-1185">Reference proteome</keyword>
<protein>
    <recommendedName>
        <fullName evidence="4">Thioredoxin domain-containing protein</fullName>
    </recommendedName>
</protein>
<feature type="signal peptide" evidence="1">
    <location>
        <begin position="1"/>
        <end position="21"/>
    </location>
</feature>
<dbReference type="InterPro" id="IPR017937">
    <property type="entry name" value="Thioredoxin_CS"/>
</dbReference>
<dbReference type="Gene3D" id="3.40.30.10">
    <property type="entry name" value="Glutaredoxin"/>
    <property type="match status" value="1"/>
</dbReference>
<evidence type="ECO:0000256" key="1">
    <source>
        <dbReference type="SAM" id="SignalP"/>
    </source>
</evidence>
<accession>A0A9W7FEX5</accession>
<name>A0A9W7FEX5_9STRA</name>
<proteinExistence type="predicted"/>
<dbReference type="AlphaFoldDB" id="A0A9W7FEX5"/>
<dbReference type="EMBL" id="BRXW01000153">
    <property type="protein sequence ID" value="GMI10808.1"/>
    <property type="molecule type" value="Genomic_DNA"/>
</dbReference>
<comment type="caution">
    <text evidence="2">The sequence shown here is derived from an EMBL/GenBank/DDBJ whole genome shotgun (WGS) entry which is preliminary data.</text>
</comment>
<dbReference type="SUPFAM" id="SSF52833">
    <property type="entry name" value="Thioredoxin-like"/>
    <property type="match status" value="1"/>
</dbReference>
<dbReference type="PANTHER" id="PTHR34573">
    <property type="entry name" value="VKC DOMAIN-CONTAINING PROTEIN"/>
    <property type="match status" value="1"/>
</dbReference>
<keyword evidence="1" id="KW-0732">Signal</keyword>
<dbReference type="OrthoDB" id="343052at2759"/>
<evidence type="ECO:0008006" key="4">
    <source>
        <dbReference type="Google" id="ProtNLM"/>
    </source>
</evidence>
<dbReference type="Proteomes" id="UP001165122">
    <property type="component" value="Unassembled WGS sequence"/>
</dbReference>